<sequence>MTLSLPPGRYVVLGASGLLGTHLLARLGGIPGVRLRAASRRPAPGAAAAGAEWMPCDLADPAQAAAAVADCDGAFIAAGVLATAPVLARDPVGPVLANLRVVTNALEAAWRAGVEKCLWVSSTTGYPPLEETLSEARMDEGDPPPGWYGIGWVTRFLERQCRWYAEALPRKMRVATIRPTMIYGEHDHFEEASAHFLPSLIRRVVARERPIEVWGTGEQTRDLIHADDVARAAILAMAHPGDFGAWNVGAGESRSVNDCLHLLLELDNFADAEVTHLLERPTSISHRRFDTSLAAADLGFAPQIGLREGLRRTLAWYRAHHESTAAVAAH</sequence>
<name>A0A212JQ96_9PROT</name>
<dbReference type="EMBL" id="FLUO01000001">
    <property type="protein sequence ID" value="SBW01485.1"/>
    <property type="molecule type" value="Genomic_DNA"/>
</dbReference>
<proteinExistence type="predicted"/>
<organism evidence="2">
    <name type="scientific">uncultured Alphaproteobacteria bacterium</name>
    <dbReference type="NCBI Taxonomy" id="91750"/>
    <lineage>
        <taxon>Bacteria</taxon>
        <taxon>Pseudomonadati</taxon>
        <taxon>Pseudomonadota</taxon>
        <taxon>Alphaproteobacteria</taxon>
        <taxon>environmental samples</taxon>
    </lineage>
</organism>
<dbReference type="SUPFAM" id="SSF51735">
    <property type="entry name" value="NAD(P)-binding Rossmann-fold domains"/>
    <property type="match status" value="1"/>
</dbReference>
<gene>
    <name evidence="2" type="ORF">KL86APRO_11440</name>
</gene>
<evidence type="ECO:0000259" key="1">
    <source>
        <dbReference type="Pfam" id="PF01370"/>
    </source>
</evidence>
<accession>A0A212JQ96</accession>
<reference evidence="2" key="1">
    <citation type="submission" date="2016-04" db="EMBL/GenBank/DDBJ databases">
        <authorList>
            <person name="Evans L.H."/>
            <person name="Alamgir A."/>
            <person name="Owens N."/>
            <person name="Weber N.D."/>
            <person name="Virtaneva K."/>
            <person name="Barbian K."/>
            <person name="Babar A."/>
            <person name="Rosenke K."/>
        </authorList>
    </citation>
    <scope>NUCLEOTIDE SEQUENCE</scope>
    <source>
        <strain evidence="2">86</strain>
    </source>
</reference>
<feature type="domain" description="NAD-dependent epimerase/dehydratase" evidence="1">
    <location>
        <begin position="11"/>
        <end position="249"/>
    </location>
</feature>
<dbReference type="Gene3D" id="3.40.50.720">
    <property type="entry name" value="NAD(P)-binding Rossmann-like Domain"/>
    <property type="match status" value="1"/>
</dbReference>
<evidence type="ECO:0000313" key="2">
    <source>
        <dbReference type="EMBL" id="SBW01485.1"/>
    </source>
</evidence>
<dbReference type="InterPro" id="IPR036291">
    <property type="entry name" value="NAD(P)-bd_dom_sf"/>
</dbReference>
<protein>
    <recommendedName>
        <fullName evidence="1">NAD-dependent epimerase/dehydratase domain-containing protein</fullName>
    </recommendedName>
</protein>
<dbReference type="InterPro" id="IPR050177">
    <property type="entry name" value="Lipid_A_modif_metabolic_enz"/>
</dbReference>
<dbReference type="PANTHER" id="PTHR43245">
    <property type="entry name" value="BIFUNCTIONAL POLYMYXIN RESISTANCE PROTEIN ARNA"/>
    <property type="match status" value="1"/>
</dbReference>
<dbReference type="InterPro" id="IPR001509">
    <property type="entry name" value="Epimerase_deHydtase"/>
</dbReference>
<dbReference type="Pfam" id="PF01370">
    <property type="entry name" value="Epimerase"/>
    <property type="match status" value="1"/>
</dbReference>
<dbReference type="AlphaFoldDB" id="A0A212JQ96"/>